<dbReference type="SUPFAM" id="SSF52833">
    <property type="entry name" value="Thioredoxin-like"/>
    <property type="match status" value="1"/>
</dbReference>
<dbReference type="Pfam" id="PF13414">
    <property type="entry name" value="TPR_11"/>
    <property type="match status" value="1"/>
</dbReference>
<dbReference type="RefSeq" id="XP_021856287.1">
    <property type="nucleotide sequence ID" value="XM_022000595.2"/>
</dbReference>
<dbReference type="GO" id="GO:0005737">
    <property type="term" value="C:cytoplasm"/>
    <property type="evidence" value="ECO:0000318"/>
    <property type="project" value="GO_Central"/>
</dbReference>
<dbReference type="PANTHER" id="PTHR46050">
    <property type="entry name" value="TPR REPEAT-CONTAINING THIOREDOXIN"/>
    <property type="match status" value="1"/>
</dbReference>
<protein>
    <submittedName>
        <fullName evidence="5">TPR repeat-containing thioredoxin TTL1</fullName>
    </submittedName>
</protein>
<feature type="domain" description="Thioredoxin" evidence="3">
    <location>
        <begin position="673"/>
        <end position="734"/>
    </location>
</feature>
<evidence type="ECO:0000313" key="4">
    <source>
        <dbReference type="Proteomes" id="UP000813463"/>
    </source>
</evidence>
<reference evidence="4" key="1">
    <citation type="journal article" date="2021" name="Nat. Commun.">
        <title>Genomic analyses provide insights into spinach domestication and the genetic basis of agronomic traits.</title>
        <authorList>
            <person name="Cai X."/>
            <person name="Sun X."/>
            <person name="Xu C."/>
            <person name="Sun H."/>
            <person name="Wang X."/>
            <person name="Ge C."/>
            <person name="Zhang Z."/>
            <person name="Wang Q."/>
            <person name="Fei Z."/>
            <person name="Jiao C."/>
            <person name="Wang Q."/>
        </authorList>
    </citation>
    <scope>NUCLEOTIDE SEQUENCE [LARGE SCALE GENOMIC DNA]</scope>
    <source>
        <strain evidence="4">cv. Varoflay</strain>
    </source>
</reference>
<feature type="region of interest" description="Disordered" evidence="2">
    <location>
        <begin position="1"/>
        <end position="151"/>
    </location>
</feature>
<evidence type="ECO:0000259" key="3">
    <source>
        <dbReference type="Pfam" id="PF00085"/>
    </source>
</evidence>
<dbReference type="Gene3D" id="1.25.40.10">
    <property type="entry name" value="Tetratricopeptide repeat domain"/>
    <property type="match status" value="1"/>
</dbReference>
<dbReference type="SUPFAM" id="SSF48452">
    <property type="entry name" value="TPR-like"/>
    <property type="match status" value="2"/>
</dbReference>
<dbReference type="InterPro" id="IPR044534">
    <property type="entry name" value="TTL1-4"/>
</dbReference>
<dbReference type="InterPro" id="IPR013766">
    <property type="entry name" value="Thioredoxin_domain"/>
</dbReference>
<feature type="repeat" description="TPR" evidence="1">
    <location>
        <begin position="271"/>
        <end position="304"/>
    </location>
</feature>
<keyword evidence="1" id="KW-0802">TPR repeat</keyword>
<dbReference type="Proteomes" id="UP000813463">
    <property type="component" value="Chromosome 3"/>
</dbReference>
<dbReference type="PANTHER" id="PTHR46050:SF7">
    <property type="entry name" value="TETRATRICOPEPTIDE REPEAT (TPR)-LIKE SUPERFAMILY PROTEIN"/>
    <property type="match status" value="1"/>
</dbReference>
<name>A0A9R0IVA9_SPIOL</name>
<dbReference type="SMART" id="SM00028">
    <property type="entry name" value="TPR"/>
    <property type="match status" value="8"/>
</dbReference>
<reference evidence="5" key="2">
    <citation type="submission" date="2025-08" db="UniProtKB">
        <authorList>
            <consortium name="RefSeq"/>
        </authorList>
    </citation>
    <scope>IDENTIFICATION</scope>
    <source>
        <tissue evidence="5">Leaf</tissue>
    </source>
</reference>
<dbReference type="Pfam" id="PF13432">
    <property type="entry name" value="TPR_16"/>
    <property type="match status" value="1"/>
</dbReference>
<dbReference type="OrthoDB" id="2335338at2759"/>
<dbReference type="GeneID" id="110795578"/>
<evidence type="ECO:0000256" key="2">
    <source>
        <dbReference type="SAM" id="MobiDB-lite"/>
    </source>
</evidence>
<gene>
    <name evidence="5" type="primary">LOC110795578</name>
</gene>
<feature type="region of interest" description="Disordered" evidence="2">
    <location>
        <begin position="189"/>
        <end position="236"/>
    </location>
</feature>
<feature type="compositionally biased region" description="Polar residues" evidence="2">
    <location>
        <begin position="42"/>
        <end position="57"/>
    </location>
</feature>
<dbReference type="AlphaFoldDB" id="A0A9R0IVA9"/>
<dbReference type="Gene3D" id="3.40.30.10">
    <property type="entry name" value="Glutaredoxin"/>
    <property type="match status" value="1"/>
</dbReference>
<dbReference type="KEGG" id="soe:110795578"/>
<evidence type="ECO:0000256" key="1">
    <source>
        <dbReference type="PROSITE-ProRule" id="PRU00339"/>
    </source>
</evidence>
<proteinExistence type="predicted"/>
<feature type="compositionally biased region" description="Polar residues" evidence="2">
    <location>
        <begin position="189"/>
        <end position="207"/>
    </location>
</feature>
<dbReference type="GO" id="GO:0006950">
    <property type="term" value="P:response to stress"/>
    <property type="evidence" value="ECO:0007669"/>
    <property type="project" value="UniProtKB-ARBA"/>
</dbReference>
<dbReference type="InterPro" id="IPR036249">
    <property type="entry name" value="Thioredoxin-like_sf"/>
</dbReference>
<feature type="compositionally biased region" description="Polar residues" evidence="2">
    <location>
        <begin position="89"/>
        <end position="99"/>
    </location>
</feature>
<dbReference type="Pfam" id="PF00085">
    <property type="entry name" value="Thioredoxin"/>
    <property type="match status" value="1"/>
</dbReference>
<organism evidence="4 5">
    <name type="scientific">Spinacia oleracea</name>
    <name type="common">Spinach</name>
    <dbReference type="NCBI Taxonomy" id="3562"/>
    <lineage>
        <taxon>Eukaryota</taxon>
        <taxon>Viridiplantae</taxon>
        <taxon>Streptophyta</taxon>
        <taxon>Embryophyta</taxon>
        <taxon>Tracheophyta</taxon>
        <taxon>Spermatophyta</taxon>
        <taxon>Magnoliopsida</taxon>
        <taxon>eudicotyledons</taxon>
        <taxon>Gunneridae</taxon>
        <taxon>Pentapetalae</taxon>
        <taxon>Caryophyllales</taxon>
        <taxon>Chenopodiaceae</taxon>
        <taxon>Chenopodioideae</taxon>
        <taxon>Anserineae</taxon>
        <taxon>Spinacia</taxon>
    </lineage>
</organism>
<dbReference type="InterPro" id="IPR011990">
    <property type="entry name" value="TPR-like_helical_dom_sf"/>
</dbReference>
<dbReference type="Pfam" id="PF14559">
    <property type="entry name" value="TPR_19"/>
    <property type="match status" value="1"/>
</dbReference>
<accession>A0A9R0IVA9</accession>
<dbReference type="CDD" id="cd02947">
    <property type="entry name" value="TRX_family"/>
    <property type="match status" value="1"/>
</dbReference>
<feature type="compositionally biased region" description="Low complexity" evidence="2">
    <location>
        <begin position="129"/>
        <end position="144"/>
    </location>
</feature>
<dbReference type="PROSITE" id="PS50005">
    <property type="entry name" value="TPR"/>
    <property type="match status" value="1"/>
</dbReference>
<dbReference type="InterPro" id="IPR019734">
    <property type="entry name" value="TPR_rpt"/>
</dbReference>
<sequence length="738" mass="81452">MLFDNKTQEENMSNASSPDQKKSGCGLFGAVFGGGKKFWPRRTTSTGSLPSHSQNDSLIDVDSPKRIPSVGHNSKKRRGSFDDLDAVNCVTSPQPSSTRPGPKPHQKVPPIRQQQQQQHGRRPAPAPVQNQNQNQNQSNGNNNNTRKISPKESMGISGELEMMIAEHQRGRGGINLLRVSSGNVMVHSSLGNLRQPGGTTYTYTKPASNGKPEEYQTPPPPNNNNNNNNFSSKYSNSVMGNIVNKKQIENAGTVTGGATSLCRALSCRMDPEELKILGNEDYKNGNFAEALALYERAIDLDPSKASYRSNKSAALTALGRLLEAVFECKEAIGIEPHYHRAHHRLANLYLRLGEAEKAMTHFKQAGPDADPDTISKAKAILAHLKKCEDAKRLKDWHTVLRESANAIAAGADSAPMIFALQAEAYLKLHRPQDAVTTLENGPKLDVDQCTRFFGPAGNAMLLVIRAQVDMAAGRFDAATEAIQHAGRLNPSNREVGIVTRRARAVSTARAHGNDMFKDGRFSEACTAYSQGLEHDPYNSVLLCNRAACRTKLRQFEKAVEDCTAALNARPSYTKARLRRADCCVKLQKWEPAARDYEILLQESPGDEDIMKAFFEAETQVKKQRGEDVLNIRFGNDGLVKIQSEENFRNVISWPGLSVALFCSKPGDRQTLQFIEQLCKGYPTIKFLKVEVEDYQSLVKSEGVSSLPTFRIYRSGSMVKELGGEDHESLESSVREYTS</sequence>
<evidence type="ECO:0000313" key="5">
    <source>
        <dbReference type="RefSeq" id="XP_021856287.1"/>
    </source>
</evidence>
<keyword evidence="4" id="KW-1185">Reference proteome</keyword>